<dbReference type="HAMAP" id="MF_01643">
    <property type="entry name" value="PurT"/>
    <property type="match status" value="1"/>
</dbReference>
<accession>A0A2T7BCF1</accession>
<dbReference type="Pfam" id="PF02222">
    <property type="entry name" value="ATP-grasp"/>
    <property type="match status" value="1"/>
</dbReference>
<feature type="binding site" evidence="8">
    <location>
        <position position="270"/>
    </location>
    <ligand>
        <name>Mg(2+)</name>
        <dbReference type="ChEBI" id="CHEBI:18420"/>
    </ligand>
</feature>
<dbReference type="InterPro" id="IPR013815">
    <property type="entry name" value="ATP_grasp_subdomain_1"/>
</dbReference>
<reference evidence="10 11" key="1">
    <citation type="submission" date="2018-04" db="EMBL/GenBank/DDBJ databases">
        <title>Chitinophaga fuyangensis sp. nov., isolated from soil in a chemical factory.</title>
        <authorList>
            <person name="Chen K."/>
        </authorList>
    </citation>
    <scope>NUCLEOTIDE SEQUENCE [LARGE SCALE GENOMIC DNA]</scope>
    <source>
        <strain evidence="10 11">LY-1</strain>
    </source>
</reference>
<evidence type="ECO:0000256" key="1">
    <source>
        <dbReference type="ARBA" id="ARBA00011738"/>
    </source>
</evidence>
<feature type="binding site" evidence="8">
    <location>
        <begin position="355"/>
        <end position="356"/>
    </location>
    <ligand>
        <name>N(1)-(5-phospho-beta-D-ribosyl)glycinamide</name>
        <dbReference type="ChEBI" id="CHEBI:143788"/>
    </ligand>
</feature>
<comment type="catalytic activity">
    <reaction evidence="8">
        <text>N(1)-(5-phospho-beta-D-ribosyl)glycinamide + formate + ATP = N(2)-formyl-N(1)-(5-phospho-beta-D-ribosyl)glycinamide + ADP + phosphate + H(+)</text>
        <dbReference type="Rhea" id="RHEA:24829"/>
        <dbReference type="ChEBI" id="CHEBI:15378"/>
        <dbReference type="ChEBI" id="CHEBI:15740"/>
        <dbReference type="ChEBI" id="CHEBI:30616"/>
        <dbReference type="ChEBI" id="CHEBI:43474"/>
        <dbReference type="ChEBI" id="CHEBI:143788"/>
        <dbReference type="ChEBI" id="CHEBI:147286"/>
        <dbReference type="ChEBI" id="CHEBI:456216"/>
        <dbReference type="EC" id="6.3.1.21"/>
    </reaction>
</comment>
<dbReference type="InterPro" id="IPR003135">
    <property type="entry name" value="ATP-grasp_carboxylate-amine"/>
</dbReference>
<evidence type="ECO:0000256" key="8">
    <source>
        <dbReference type="HAMAP-Rule" id="MF_01643"/>
    </source>
</evidence>
<feature type="binding site" evidence="8">
    <location>
        <begin position="185"/>
        <end position="188"/>
    </location>
    <ligand>
        <name>ATP</name>
        <dbReference type="ChEBI" id="CHEBI:30616"/>
    </ligand>
</feature>
<dbReference type="InterPro" id="IPR048740">
    <property type="entry name" value="PurT_C"/>
</dbReference>
<evidence type="ECO:0000256" key="6">
    <source>
        <dbReference type="ARBA" id="ARBA00022840"/>
    </source>
</evidence>
<dbReference type="InterPro" id="IPR016185">
    <property type="entry name" value="PreATP-grasp_dom_sf"/>
</dbReference>
<evidence type="ECO:0000256" key="5">
    <source>
        <dbReference type="ARBA" id="ARBA00022755"/>
    </source>
</evidence>
<dbReference type="GO" id="GO:0005829">
    <property type="term" value="C:cytosol"/>
    <property type="evidence" value="ECO:0007669"/>
    <property type="project" value="TreeGrafter"/>
</dbReference>
<dbReference type="InterPro" id="IPR011054">
    <property type="entry name" value="Rudment_hybrid_motif"/>
</dbReference>
<dbReference type="GO" id="GO:0006189">
    <property type="term" value="P:'de novo' IMP biosynthetic process"/>
    <property type="evidence" value="ECO:0007669"/>
    <property type="project" value="UniProtKB-UniRule"/>
</dbReference>
<dbReference type="GO" id="GO:0043815">
    <property type="term" value="F:phosphoribosylglycinamide formyltransferase 2 activity"/>
    <property type="evidence" value="ECO:0007669"/>
    <property type="project" value="UniProtKB-UniRule"/>
</dbReference>
<keyword evidence="7 8" id="KW-0460">Magnesium</keyword>
<feature type="binding site" evidence="8">
    <location>
        <position position="104"/>
    </location>
    <ligand>
        <name>ATP</name>
        <dbReference type="ChEBI" id="CHEBI:30616"/>
    </ligand>
</feature>
<feature type="binding site" evidence="8">
    <location>
        <position position="193"/>
    </location>
    <ligand>
        <name>ATP</name>
        <dbReference type="ChEBI" id="CHEBI:30616"/>
    </ligand>
</feature>
<comment type="subunit">
    <text evidence="1 8">Homodimer.</text>
</comment>
<sequence length="390" mass="42478">MQKKIMLLGSGELGKEFVISVKRLGQYVIAVDSYHDAPAQQVADAREVINMLDGAELDRIVAKHQPDIIVPEIEAIRTERFYDYETQGIQVVPSAKAANFTMNRRAIRDLAARELGLRTANYRYAGTLEALQAAVEAVGMPCVVKPLMSSSGKGQSVIRSAADIETAWNYAQHGKRGDQVEVIVEAFVHFTSEITLLTVTQQQGPTLFCLPIGHRQERGDYQESWQPAAVPVDQLAEAQDMAAKVTQALGGAGIFGVEFFLAPEGVYFSELSPRPHDTGMVTLAGTQNLSEFDLHARAVLGLPIAAITHERNGASAVILADREGSEPVFTGVAEVLSQPNADIRLFGKPTTRPYRRMGVVLTYDKPDADVEAIKARAIALARLVKVEPSK</sequence>
<dbReference type="FunFam" id="3.30.470.20:FF:000035">
    <property type="entry name" value="Formate-dependent phosphoribosylglycinamide formyltransferase"/>
    <property type="match status" value="1"/>
</dbReference>
<dbReference type="RefSeq" id="WP_108688523.1">
    <property type="nucleotide sequence ID" value="NZ_QCYK01000003.1"/>
</dbReference>
<keyword evidence="4 8" id="KW-0547">Nucleotide-binding</keyword>
<feature type="binding site" evidence="8">
    <location>
        <begin position="12"/>
        <end position="13"/>
    </location>
    <ligand>
        <name>N(1)-(5-phospho-beta-D-ribosyl)glycinamide</name>
        <dbReference type="ChEBI" id="CHEBI:143788"/>
    </ligand>
</feature>
<dbReference type="UniPathway" id="UPA00074">
    <property type="reaction ID" value="UER00127"/>
</dbReference>
<dbReference type="EC" id="6.3.1.21" evidence="8"/>
<dbReference type="FunFam" id="3.30.1490.20:FF:000013">
    <property type="entry name" value="Formate-dependent phosphoribosylglycinamide formyltransferase"/>
    <property type="match status" value="1"/>
</dbReference>
<evidence type="ECO:0000256" key="4">
    <source>
        <dbReference type="ARBA" id="ARBA00022741"/>
    </source>
</evidence>
<dbReference type="SUPFAM" id="SSF52440">
    <property type="entry name" value="PreATP-grasp domain"/>
    <property type="match status" value="1"/>
</dbReference>
<feature type="binding site" evidence="8">
    <location>
        <position position="145"/>
    </location>
    <ligand>
        <name>ATP</name>
        <dbReference type="ChEBI" id="CHEBI:30616"/>
    </ligand>
</feature>
<keyword evidence="2 8" id="KW-0436">Ligase</keyword>
<feature type="binding site" evidence="8">
    <location>
        <begin position="150"/>
        <end position="155"/>
    </location>
    <ligand>
        <name>ATP</name>
        <dbReference type="ChEBI" id="CHEBI:30616"/>
    </ligand>
</feature>
<gene>
    <name evidence="8 10" type="primary">purT</name>
    <name evidence="10" type="ORF">DCC81_20335</name>
</gene>
<comment type="caution">
    <text evidence="10">The sequence shown here is derived from an EMBL/GenBank/DDBJ whole genome shotgun (WGS) entry which is preliminary data.</text>
</comment>
<dbReference type="InterPro" id="IPR054350">
    <property type="entry name" value="PurT/PurK_preATP-grasp"/>
</dbReference>
<comment type="similarity">
    <text evidence="8">Belongs to the PurK/PurT family.</text>
</comment>
<organism evidence="10 11">
    <name type="scientific">Chitinophaga parva</name>
    <dbReference type="NCBI Taxonomy" id="2169414"/>
    <lineage>
        <taxon>Bacteria</taxon>
        <taxon>Pseudomonadati</taxon>
        <taxon>Bacteroidota</taxon>
        <taxon>Chitinophagia</taxon>
        <taxon>Chitinophagales</taxon>
        <taxon>Chitinophagaceae</taxon>
        <taxon>Chitinophaga</taxon>
    </lineage>
</organism>
<dbReference type="FunFam" id="3.40.50.20:FF:000022">
    <property type="entry name" value="Formate-dependent phosphoribosylglycinamide formyltransferase"/>
    <property type="match status" value="1"/>
</dbReference>
<protein>
    <recommendedName>
        <fullName evidence="8">Formate-dependent phosphoribosylglycinamide formyltransferase</fullName>
        <ecNumber evidence="8">6.3.1.21</ecNumber>
    </recommendedName>
    <alternativeName>
        <fullName evidence="8">5'-phosphoribosylglycinamide transformylase 2</fullName>
    </alternativeName>
    <alternativeName>
        <fullName evidence="8">Formate-dependent GAR transformylase</fullName>
    </alternativeName>
    <alternativeName>
        <fullName evidence="8">GAR transformylase 2</fullName>
        <shortName evidence="8">GART 2</shortName>
    </alternativeName>
    <alternativeName>
        <fullName evidence="8">Non-folate glycinamide ribonucleotide transformylase</fullName>
    </alternativeName>
    <alternativeName>
        <fullName evidence="8">Phosphoribosylglycinamide formyltransferase 2</fullName>
    </alternativeName>
</protein>
<comment type="pathway">
    <text evidence="8">Purine metabolism; IMP biosynthesis via de novo pathway; N(2)-formyl-N(1)-(5-phospho-D-ribosyl)glycinamide from N(1)-(5-phospho-D-ribosyl)glycinamide (formate route): step 1/1.</text>
</comment>
<dbReference type="InterPro" id="IPR011761">
    <property type="entry name" value="ATP-grasp"/>
</dbReference>
<dbReference type="PANTHER" id="PTHR43055">
    <property type="entry name" value="FORMATE-DEPENDENT PHOSPHORIBOSYLGLYCINAMIDE FORMYLTRANSFERASE"/>
    <property type="match status" value="1"/>
</dbReference>
<dbReference type="Gene3D" id="3.40.50.20">
    <property type="match status" value="1"/>
</dbReference>
<dbReference type="SUPFAM" id="SSF51246">
    <property type="entry name" value="Rudiment single hybrid motif"/>
    <property type="match status" value="1"/>
</dbReference>
<dbReference type="NCBIfam" id="TIGR01142">
    <property type="entry name" value="purT"/>
    <property type="match status" value="1"/>
</dbReference>
<dbReference type="Pfam" id="PF21244">
    <property type="entry name" value="PurT_C"/>
    <property type="match status" value="1"/>
</dbReference>
<feature type="domain" description="ATP-grasp" evidence="9">
    <location>
        <begin position="109"/>
        <end position="300"/>
    </location>
</feature>
<dbReference type="GO" id="GO:0004644">
    <property type="term" value="F:phosphoribosylglycinamide formyltransferase activity"/>
    <property type="evidence" value="ECO:0007669"/>
    <property type="project" value="UniProtKB-UniRule"/>
</dbReference>
<dbReference type="SUPFAM" id="SSF56059">
    <property type="entry name" value="Glutathione synthetase ATP-binding domain-like"/>
    <property type="match status" value="1"/>
</dbReference>
<keyword evidence="3 8" id="KW-0479">Metal-binding</keyword>
<dbReference type="Gene3D" id="3.30.470.20">
    <property type="entry name" value="ATP-grasp fold, B domain"/>
    <property type="match status" value="1"/>
</dbReference>
<dbReference type="NCBIfam" id="NF006766">
    <property type="entry name" value="PRK09288.1"/>
    <property type="match status" value="1"/>
</dbReference>
<feature type="binding site" evidence="8">
    <location>
        <position position="72"/>
    </location>
    <ligand>
        <name>N(1)-(5-phospho-beta-D-ribosyl)glycinamide</name>
        <dbReference type="ChEBI" id="CHEBI:143788"/>
    </ligand>
</feature>
<evidence type="ECO:0000259" key="9">
    <source>
        <dbReference type="PROSITE" id="PS50975"/>
    </source>
</evidence>
<keyword evidence="10" id="KW-0808">Transferase</keyword>
<evidence type="ECO:0000313" key="10">
    <source>
        <dbReference type="EMBL" id="PUZ22778.1"/>
    </source>
</evidence>
<keyword evidence="5 8" id="KW-0658">Purine biosynthesis</keyword>
<feature type="binding site" evidence="8">
    <location>
        <position position="258"/>
    </location>
    <ligand>
        <name>Mg(2+)</name>
        <dbReference type="ChEBI" id="CHEBI:18420"/>
    </ligand>
</feature>
<keyword evidence="11" id="KW-1185">Reference proteome</keyword>
<evidence type="ECO:0000256" key="3">
    <source>
        <dbReference type="ARBA" id="ARBA00022723"/>
    </source>
</evidence>
<keyword evidence="6 8" id="KW-0067">ATP-binding</keyword>
<dbReference type="InterPro" id="IPR005862">
    <property type="entry name" value="PurT"/>
</dbReference>
<feature type="binding site" evidence="8">
    <location>
        <position position="277"/>
    </location>
    <ligand>
        <name>N(1)-(5-phospho-beta-D-ribosyl)glycinamide</name>
        <dbReference type="ChEBI" id="CHEBI:143788"/>
    </ligand>
</feature>
<dbReference type="AlphaFoldDB" id="A0A2T7BCF1"/>
<dbReference type="PANTHER" id="PTHR43055:SF1">
    <property type="entry name" value="FORMATE-DEPENDENT PHOSPHORIBOSYLGLYCINAMIDE FORMYLTRANSFERASE"/>
    <property type="match status" value="1"/>
</dbReference>
<dbReference type="Gene3D" id="3.30.1490.20">
    <property type="entry name" value="ATP-grasp fold, A domain"/>
    <property type="match status" value="1"/>
</dbReference>
<proteinExistence type="inferred from homology"/>
<dbReference type="GO" id="GO:0005524">
    <property type="term" value="F:ATP binding"/>
    <property type="evidence" value="ECO:0007669"/>
    <property type="project" value="UniProtKB-UniRule"/>
</dbReference>
<evidence type="ECO:0000313" key="11">
    <source>
        <dbReference type="Proteomes" id="UP000244450"/>
    </source>
</evidence>
<feature type="binding site" evidence="8">
    <location>
        <position position="348"/>
    </location>
    <ligand>
        <name>N(1)-(5-phospho-beta-D-ribosyl)glycinamide</name>
        <dbReference type="ChEBI" id="CHEBI:143788"/>
    </ligand>
</feature>
<dbReference type="Proteomes" id="UP000244450">
    <property type="component" value="Unassembled WGS sequence"/>
</dbReference>
<dbReference type="PROSITE" id="PS50975">
    <property type="entry name" value="ATP_GRASP"/>
    <property type="match status" value="1"/>
</dbReference>
<comment type="function">
    <text evidence="8">Involved in the de novo purine biosynthesis. Catalyzes the transfer of formate to 5-phospho-ribosyl-glycinamide (GAR), producing 5-phospho-ribosyl-N-formylglycinamide (FGAR). Formate is provided by PurU via hydrolysis of 10-formyl-tetrahydrofolate.</text>
</comment>
<dbReference type="Pfam" id="PF22660">
    <property type="entry name" value="RS_preATP-grasp-like"/>
    <property type="match status" value="1"/>
</dbReference>
<dbReference type="GO" id="GO:0000287">
    <property type="term" value="F:magnesium ion binding"/>
    <property type="evidence" value="ECO:0007669"/>
    <property type="project" value="UniProtKB-UniRule"/>
</dbReference>
<evidence type="ECO:0000256" key="2">
    <source>
        <dbReference type="ARBA" id="ARBA00022598"/>
    </source>
</evidence>
<dbReference type="EMBL" id="QCYK01000003">
    <property type="protein sequence ID" value="PUZ22778.1"/>
    <property type="molecule type" value="Genomic_DNA"/>
</dbReference>
<dbReference type="OrthoDB" id="9804625at2"/>
<evidence type="ECO:0000256" key="7">
    <source>
        <dbReference type="ARBA" id="ARBA00022842"/>
    </source>
</evidence>
<name>A0A2T7BCF1_9BACT</name>